<name>A0A1M5NNN9_9EURY</name>
<dbReference type="InterPro" id="IPR013783">
    <property type="entry name" value="Ig-like_fold"/>
</dbReference>
<keyword evidence="4" id="KW-1185">Reference proteome</keyword>
<protein>
    <submittedName>
        <fullName evidence="3">Glycosidase</fullName>
    </submittedName>
</protein>
<dbReference type="Gene3D" id="3.20.20.80">
    <property type="entry name" value="Glycosidases"/>
    <property type="match status" value="1"/>
</dbReference>
<dbReference type="AlphaFoldDB" id="A0A1M5NNN9"/>
<feature type="compositionally biased region" description="Basic and acidic residues" evidence="1">
    <location>
        <begin position="11"/>
        <end position="24"/>
    </location>
</feature>
<dbReference type="Pfam" id="PF00128">
    <property type="entry name" value="Alpha-amylase"/>
    <property type="match status" value="1"/>
</dbReference>
<feature type="region of interest" description="Disordered" evidence="1">
    <location>
        <begin position="1"/>
        <end position="36"/>
    </location>
</feature>
<feature type="region of interest" description="Disordered" evidence="1">
    <location>
        <begin position="313"/>
        <end position="333"/>
    </location>
</feature>
<reference evidence="3 4" key="1">
    <citation type="submission" date="2016-11" db="EMBL/GenBank/DDBJ databases">
        <authorList>
            <person name="Jaros S."/>
            <person name="Januszkiewicz K."/>
            <person name="Wedrychowicz H."/>
        </authorList>
    </citation>
    <scope>NUCLEOTIDE SEQUENCE [LARGE SCALE GENOMIC DNA]</scope>
    <source>
        <strain evidence="3 4">DSM 9297</strain>
    </source>
</reference>
<dbReference type="SUPFAM" id="SSF51011">
    <property type="entry name" value="Glycosyl hydrolase domain"/>
    <property type="match status" value="1"/>
</dbReference>
<dbReference type="Proteomes" id="UP000184357">
    <property type="component" value="Unassembled WGS sequence"/>
</dbReference>
<evidence type="ECO:0000313" key="3">
    <source>
        <dbReference type="EMBL" id="SHG91166.1"/>
    </source>
</evidence>
<sequence>MTEPADASTNEGDHPHADPGDPTHHPGPPRTTSVGEAIELAPRNLDAVVQVGPDGAATERDGRGRFSWWVVDAPAGSDGSSLLSGDAGADSAVVHVAPDAPGTYRLELAAPDGVHEQTVRAYPDERAETTLRVAKADFDAPTARVTPDRVSVAGPFNDWGVAELRPSDEGEFLALDVPLPPGEHVYSFALDDNLSNGVMGEQTVAGPGRPRVHLDAAVEGEEGGDEVVVLAEAESAPAGTDPESTPAGGEPTVEWLFDGRDDLSADDDAVRIDGDTLCVDRAALPADGVARVHAVPVADRYGVMDTVELSRDGATSAGEDGHSGAGVSDAPTVVRPNDPPAWAESPTIYEVFVRSFAGETPATTFREIERRVPYIDSLHVDVLWLTPVLQSPTGHGYHITDFTRTADDLGTREEFESLVETCHERGIRVVFDLVINHTSRDHPAFQLHSAGVDAFADHYPRRPAAENPSDVEWAGDGAPSFRFNWVQIPDLNYDSPTVRSWVLSVIDEWADVVDGFRCDVAWGVPHGFWKEAAERLRRADPEFLLLDETIPRDPFMHEAAFDMHYDTTLYDTLRGVGSGDLDADAVLDAVDASAVQGFPRAAVQMRYVENHDEDRYREECGPAALRAATAATFTLPGAPMVYYGQERGMTAYRGEMAWHDGDTELTDYHRRLAAARREHDALREGTVARLDYEVTTAEGAVGPGSGGGLGIVGGADAAAGGAAGSGAVTAYVREADDERLAVVLNFGADPVAVDLAEPVDPTDLLDGRDVGVDADDAGGIGADPDGADATHAVRVTDAVVCRVR</sequence>
<dbReference type="CDD" id="cd02859">
    <property type="entry name" value="E_set_AMPKbeta_like_N"/>
    <property type="match status" value="1"/>
</dbReference>
<dbReference type="EMBL" id="FQWV01000003">
    <property type="protein sequence ID" value="SHG91166.1"/>
    <property type="molecule type" value="Genomic_DNA"/>
</dbReference>
<keyword evidence="3" id="KW-0378">Hydrolase</keyword>
<accession>A0A1M5NNN9</accession>
<dbReference type="OrthoDB" id="34423at2157"/>
<proteinExistence type="predicted"/>
<dbReference type="InterPro" id="IPR014756">
    <property type="entry name" value="Ig_E-set"/>
</dbReference>
<dbReference type="RefSeq" id="WP_079991528.1">
    <property type="nucleotide sequence ID" value="NZ_FQWV01000003.1"/>
</dbReference>
<dbReference type="SUPFAM" id="SSF51445">
    <property type="entry name" value="(Trans)glycosidases"/>
    <property type="match status" value="1"/>
</dbReference>
<dbReference type="GO" id="GO:0005975">
    <property type="term" value="P:carbohydrate metabolic process"/>
    <property type="evidence" value="ECO:0007669"/>
    <property type="project" value="InterPro"/>
</dbReference>
<evidence type="ECO:0000256" key="1">
    <source>
        <dbReference type="SAM" id="MobiDB-lite"/>
    </source>
</evidence>
<feature type="domain" description="Glycosyl hydrolase family 13 catalytic" evidence="2">
    <location>
        <begin position="350"/>
        <end position="676"/>
    </location>
</feature>
<dbReference type="InterPro" id="IPR017853">
    <property type="entry name" value="GH"/>
</dbReference>
<gene>
    <name evidence="3" type="ORF">SAMN05443636_1295</name>
</gene>
<evidence type="ECO:0000313" key="4">
    <source>
        <dbReference type="Proteomes" id="UP000184357"/>
    </source>
</evidence>
<evidence type="ECO:0000259" key="2">
    <source>
        <dbReference type="SMART" id="SM00642"/>
    </source>
</evidence>
<dbReference type="Gene3D" id="2.60.40.10">
    <property type="entry name" value="Immunoglobulins"/>
    <property type="match status" value="1"/>
</dbReference>
<organism evidence="3 4">
    <name type="scientific">Halobaculum gomorrense</name>
    <dbReference type="NCBI Taxonomy" id="43928"/>
    <lineage>
        <taxon>Archaea</taxon>
        <taxon>Methanobacteriati</taxon>
        <taxon>Methanobacteriota</taxon>
        <taxon>Stenosarchaea group</taxon>
        <taxon>Halobacteria</taxon>
        <taxon>Halobacteriales</taxon>
        <taxon>Haloferacaceae</taxon>
        <taxon>Halobaculum</taxon>
    </lineage>
</organism>
<dbReference type="PANTHER" id="PTHR10357">
    <property type="entry name" value="ALPHA-AMYLASE FAMILY MEMBER"/>
    <property type="match status" value="1"/>
</dbReference>
<dbReference type="InterPro" id="IPR006047">
    <property type="entry name" value="GH13_cat_dom"/>
</dbReference>
<dbReference type="SMART" id="SM00642">
    <property type="entry name" value="Aamy"/>
    <property type="match status" value="1"/>
</dbReference>
<dbReference type="SUPFAM" id="SSF81296">
    <property type="entry name" value="E set domains"/>
    <property type="match status" value="1"/>
</dbReference>
<dbReference type="CDD" id="cd11313">
    <property type="entry name" value="AmyAc_arch_bac_AmyA"/>
    <property type="match status" value="1"/>
</dbReference>
<dbReference type="STRING" id="43928.SAMN05443636_1295"/>
<keyword evidence="3" id="KW-0326">Glycosidase</keyword>
<dbReference type="GO" id="GO:0016798">
    <property type="term" value="F:hydrolase activity, acting on glycosyl bonds"/>
    <property type="evidence" value="ECO:0007669"/>
    <property type="project" value="UniProtKB-KW"/>
</dbReference>